<comment type="caution">
    <text evidence="2">The sequence shown here is derived from an EMBL/GenBank/DDBJ whole genome shotgun (WGS) entry which is preliminary data.</text>
</comment>
<dbReference type="RefSeq" id="WP_258856275.1">
    <property type="nucleotide sequence ID" value="NZ_JANUGV010000002.1"/>
</dbReference>
<evidence type="ECO:0008006" key="4">
    <source>
        <dbReference type="Google" id="ProtNLM"/>
    </source>
</evidence>
<protein>
    <recommendedName>
        <fullName evidence="4">Lipoprotein</fullName>
    </recommendedName>
</protein>
<feature type="signal peptide" evidence="1">
    <location>
        <begin position="1"/>
        <end position="26"/>
    </location>
</feature>
<reference evidence="2 3" key="1">
    <citation type="submission" date="2022-08" db="EMBL/GenBank/DDBJ databases">
        <title>Reclassification of Massilia species as members of the genera Telluria, Duganella, Pseudoduganella, Mokoshia gen. nov. and Zemynaea gen. nov. using orthogonal and non-orthogonal genome-based approaches.</title>
        <authorList>
            <person name="Bowman J.P."/>
        </authorList>
    </citation>
    <scope>NUCLEOTIDE SEQUENCE [LARGE SCALE GENOMIC DNA]</scope>
    <source>
        <strain evidence="2 3">JCM 31607</strain>
    </source>
</reference>
<dbReference type="Proteomes" id="UP001205861">
    <property type="component" value="Unassembled WGS sequence"/>
</dbReference>
<name>A0ABT2BJA4_9BURK</name>
<feature type="chain" id="PRO_5046388697" description="Lipoprotein" evidence="1">
    <location>
        <begin position="27"/>
        <end position="411"/>
    </location>
</feature>
<keyword evidence="3" id="KW-1185">Reference proteome</keyword>
<evidence type="ECO:0000256" key="1">
    <source>
        <dbReference type="SAM" id="SignalP"/>
    </source>
</evidence>
<proteinExistence type="predicted"/>
<dbReference type="EMBL" id="JANUGV010000002">
    <property type="protein sequence ID" value="MCS0608589.1"/>
    <property type="molecule type" value="Genomic_DNA"/>
</dbReference>
<keyword evidence="1" id="KW-0732">Signal</keyword>
<gene>
    <name evidence="2" type="ORF">NX773_10485</name>
</gene>
<accession>A0ABT2BJA4</accession>
<evidence type="ECO:0000313" key="3">
    <source>
        <dbReference type="Proteomes" id="UP001205861"/>
    </source>
</evidence>
<evidence type="ECO:0000313" key="2">
    <source>
        <dbReference type="EMBL" id="MCS0608589.1"/>
    </source>
</evidence>
<sequence length="411" mass="43909">MNKRIFGAVPALLALLLAGCGGGGDAKDVQIASQKENVPVPQALDTAAFIKLAQGETCADQKNRLWLIDGKQVFWDRASARCPDNSYSRKLFGATPDALLCSTSDSIAGPQTSCANDTARALFDTVQKNLEAPNLGLDASHKVEPIPFQYNGPVLGTAMPFTTLAKESNSAITRSLNVVIRDQSSFAQLWADNYANNSVVPPMPAVDFSQNMVIGVFLGDSSVACGGVAIVDVLATKTKVTVDYERRHAPPDTACIAVVEHQMHLVTVARSDAPVEFVAHDANAVPVKLIDFVGNSGVQNAREVVVKDAASWAALWSEHAGKDKALPAVDFSKQMVVGVFLGPVMSCESLRLDGATNDGKQIRVSYTHMLPPMGVMCIATVAYPSQLFVIDRSDLPVVFTKETMRPGQLGH</sequence>
<dbReference type="PROSITE" id="PS51257">
    <property type="entry name" value="PROKAR_LIPOPROTEIN"/>
    <property type="match status" value="1"/>
</dbReference>
<organism evidence="2 3">
    <name type="scientific">Massilia solisilvae</name>
    <dbReference type="NCBI Taxonomy" id="1811225"/>
    <lineage>
        <taxon>Bacteria</taxon>
        <taxon>Pseudomonadati</taxon>
        <taxon>Pseudomonadota</taxon>
        <taxon>Betaproteobacteria</taxon>
        <taxon>Burkholderiales</taxon>
        <taxon>Oxalobacteraceae</taxon>
        <taxon>Telluria group</taxon>
        <taxon>Massilia</taxon>
    </lineage>
</organism>